<evidence type="ECO:0000259" key="4">
    <source>
        <dbReference type="PROSITE" id="PS50893"/>
    </source>
</evidence>
<dbReference type="InterPro" id="IPR003439">
    <property type="entry name" value="ABC_transporter-like_ATP-bd"/>
</dbReference>
<dbReference type="InterPro" id="IPR027417">
    <property type="entry name" value="P-loop_NTPase"/>
</dbReference>
<dbReference type="EMBL" id="MGDI01000031">
    <property type="protein sequence ID" value="OGL52644.1"/>
    <property type="molecule type" value="Genomic_DNA"/>
</dbReference>
<sequence>MISLDCLTKYYGNFQALKKITLNISKGEFLGFLGPNGAGKTTTIKILTGLAKPSDGRVTIGGFDVVREPLKTKSIVGYIPDNPYLYEKLTGREMLRLVGVIYKMNNVNIEKKSEGFFEMFGLSQYGNELIESYSHGMKQKLAISMALIHEPRVLVVDEPMVGLDPQGAKIVRELFRGLSRNGTTIFMSTHIMEEAEKLCDRIGIIAKGELVAGGTIKELWEKSNQKDGRLEEIFLELTDTVTS</sequence>
<evidence type="ECO:0000313" key="6">
    <source>
        <dbReference type="Proteomes" id="UP000178082"/>
    </source>
</evidence>
<dbReference type="STRING" id="1817883.A3G31_11835"/>
<reference evidence="5 6" key="1">
    <citation type="journal article" date="2016" name="Nat. Commun.">
        <title>Thousands of microbial genomes shed light on interconnected biogeochemical processes in an aquifer system.</title>
        <authorList>
            <person name="Anantharaman K."/>
            <person name="Brown C.T."/>
            <person name="Hug L.A."/>
            <person name="Sharon I."/>
            <person name="Castelle C.J."/>
            <person name="Probst A.J."/>
            <person name="Thomas B.C."/>
            <person name="Singh A."/>
            <person name="Wilkins M.J."/>
            <person name="Karaoz U."/>
            <person name="Brodie E.L."/>
            <person name="Williams K.H."/>
            <person name="Hubbard S.S."/>
            <person name="Banfield J.F."/>
        </authorList>
    </citation>
    <scope>NUCLEOTIDE SEQUENCE [LARGE SCALE GENOMIC DNA]</scope>
</reference>
<accession>A0A1F7SHD1</accession>
<evidence type="ECO:0000256" key="3">
    <source>
        <dbReference type="ARBA" id="ARBA00022840"/>
    </source>
</evidence>
<dbReference type="InterPro" id="IPR051782">
    <property type="entry name" value="ABC_Transporter_VariousFunc"/>
</dbReference>
<dbReference type="GO" id="GO:0005524">
    <property type="term" value="F:ATP binding"/>
    <property type="evidence" value="ECO:0007669"/>
    <property type="project" value="UniProtKB-KW"/>
</dbReference>
<evidence type="ECO:0000313" key="5">
    <source>
        <dbReference type="EMBL" id="OGL52644.1"/>
    </source>
</evidence>
<dbReference type="AlphaFoldDB" id="A0A1F7SHD1"/>
<gene>
    <name evidence="5" type="ORF">A3G31_11835</name>
</gene>
<dbReference type="PROSITE" id="PS50893">
    <property type="entry name" value="ABC_TRANSPORTER_2"/>
    <property type="match status" value="1"/>
</dbReference>
<dbReference type="GO" id="GO:0016887">
    <property type="term" value="F:ATP hydrolysis activity"/>
    <property type="evidence" value="ECO:0007669"/>
    <property type="project" value="InterPro"/>
</dbReference>
<evidence type="ECO:0000256" key="2">
    <source>
        <dbReference type="ARBA" id="ARBA00022741"/>
    </source>
</evidence>
<dbReference type="InterPro" id="IPR003593">
    <property type="entry name" value="AAA+_ATPase"/>
</dbReference>
<name>A0A1F7SHD1_9BACT</name>
<evidence type="ECO:0000256" key="1">
    <source>
        <dbReference type="ARBA" id="ARBA00022448"/>
    </source>
</evidence>
<dbReference type="Gene3D" id="3.40.50.300">
    <property type="entry name" value="P-loop containing nucleotide triphosphate hydrolases"/>
    <property type="match status" value="1"/>
</dbReference>
<dbReference type="Proteomes" id="UP000178082">
    <property type="component" value="Unassembled WGS sequence"/>
</dbReference>
<dbReference type="CDD" id="cd03230">
    <property type="entry name" value="ABC_DR_subfamily_A"/>
    <property type="match status" value="1"/>
</dbReference>
<protein>
    <submittedName>
        <fullName evidence="5">ABC transporter</fullName>
    </submittedName>
</protein>
<keyword evidence="2" id="KW-0547">Nucleotide-binding</keyword>
<dbReference type="InterPro" id="IPR017871">
    <property type="entry name" value="ABC_transporter-like_CS"/>
</dbReference>
<dbReference type="PANTHER" id="PTHR42939:SF1">
    <property type="entry name" value="ABC TRANSPORTER ATP-BINDING PROTEIN ALBC-RELATED"/>
    <property type="match status" value="1"/>
</dbReference>
<dbReference type="SMART" id="SM00382">
    <property type="entry name" value="AAA"/>
    <property type="match status" value="1"/>
</dbReference>
<comment type="caution">
    <text evidence="5">The sequence shown here is derived from an EMBL/GenBank/DDBJ whole genome shotgun (WGS) entry which is preliminary data.</text>
</comment>
<dbReference type="SUPFAM" id="SSF52540">
    <property type="entry name" value="P-loop containing nucleoside triphosphate hydrolases"/>
    <property type="match status" value="1"/>
</dbReference>
<dbReference type="PROSITE" id="PS00211">
    <property type="entry name" value="ABC_TRANSPORTER_1"/>
    <property type="match status" value="1"/>
</dbReference>
<feature type="domain" description="ABC transporter" evidence="4">
    <location>
        <begin position="2"/>
        <end position="232"/>
    </location>
</feature>
<organism evidence="5 6">
    <name type="scientific">Candidatus Schekmanbacteria bacterium RIFCSPLOWO2_12_FULL_38_15</name>
    <dbReference type="NCBI Taxonomy" id="1817883"/>
    <lineage>
        <taxon>Bacteria</taxon>
        <taxon>Candidatus Schekmaniibacteriota</taxon>
    </lineage>
</organism>
<dbReference type="PANTHER" id="PTHR42939">
    <property type="entry name" value="ABC TRANSPORTER ATP-BINDING PROTEIN ALBC-RELATED"/>
    <property type="match status" value="1"/>
</dbReference>
<proteinExistence type="predicted"/>
<keyword evidence="3" id="KW-0067">ATP-binding</keyword>
<keyword evidence="1" id="KW-0813">Transport</keyword>
<dbReference type="Pfam" id="PF00005">
    <property type="entry name" value="ABC_tran"/>
    <property type="match status" value="1"/>
</dbReference>